<dbReference type="SUPFAM" id="SSF51011">
    <property type="entry name" value="Glycosyl hydrolase domain"/>
    <property type="match status" value="1"/>
</dbReference>
<proteinExistence type="inferred from homology"/>
<feature type="non-terminal residue" evidence="7">
    <location>
        <position position="1"/>
    </location>
</feature>
<name>A0A9Q0MNW7_9DIPT</name>
<dbReference type="InterPro" id="IPR013780">
    <property type="entry name" value="Glyco_hydro_b"/>
</dbReference>
<evidence type="ECO:0000256" key="3">
    <source>
        <dbReference type="RuleBase" id="RU361185"/>
    </source>
</evidence>
<dbReference type="Pfam" id="PF21365">
    <property type="entry name" value="Glyco_hydro_31_3rd"/>
    <property type="match status" value="1"/>
</dbReference>
<dbReference type="CDD" id="cd06592">
    <property type="entry name" value="GH31_NET37"/>
    <property type="match status" value="1"/>
</dbReference>
<dbReference type="PANTHER" id="PTHR43053:SF6">
    <property type="entry name" value="SITS-BINDING PROTEIN"/>
    <property type="match status" value="1"/>
</dbReference>
<evidence type="ECO:0000256" key="4">
    <source>
        <dbReference type="SAM" id="Phobius"/>
    </source>
</evidence>
<comment type="caution">
    <text evidence="7">The sequence shown here is derived from an EMBL/GenBank/DDBJ whole genome shotgun (WGS) entry which is preliminary data.</text>
</comment>
<dbReference type="GO" id="GO:0004553">
    <property type="term" value="F:hydrolase activity, hydrolyzing O-glycosyl compounds"/>
    <property type="evidence" value="ECO:0007669"/>
    <property type="project" value="InterPro"/>
</dbReference>
<dbReference type="AlphaFoldDB" id="A0A9Q0MNW7"/>
<evidence type="ECO:0000259" key="6">
    <source>
        <dbReference type="Pfam" id="PF21365"/>
    </source>
</evidence>
<dbReference type="SUPFAM" id="SSF51445">
    <property type="entry name" value="(Trans)glycosidases"/>
    <property type="match status" value="1"/>
</dbReference>
<dbReference type="Gene3D" id="2.60.40.1180">
    <property type="entry name" value="Golgi alpha-mannosidase II"/>
    <property type="match status" value="1"/>
</dbReference>
<evidence type="ECO:0000256" key="2">
    <source>
        <dbReference type="ARBA" id="ARBA00022729"/>
    </source>
</evidence>
<feature type="transmembrane region" description="Helical" evidence="4">
    <location>
        <begin position="211"/>
        <end position="233"/>
    </location>
</feature>
<dbReference type="Gene3D" id="3.20.20.80">
    <property type="entry name" value="Glycosidases"/>
    <property type="match status" value="1"/>
</dbReference>
<dbReference type="GO" id="GO:0005975">
    <property type="term" value="P:carbohydrate metabolic process"/>
    <property type="evidence" value="ECO:0007669"/>
    <property type="project" value="InterPro"/>
</dbReference>
<dbReference type="OrthoDB" id="10070917at2759"/>
<keyword evidence="3" id="KW-0378">Hydrolase</keyword>
<dbReference type="InterPro" id="IPR017853">
    <property type="entry name" value="GH"/>
</dbReference>
<keyword evidence="4" id="KW-0472">Membrane</keyword>
<keyword evidence="2" id="KW-0732">Signal</keyword>
<evidence type="ECO:0000256" key="1">
    <source>
        <dbReference type="ARBA" id="ARBA00007806"/>
    </source>
</evidence>
<dbReference type="EMBL" id="WJQU01000004">
    <property type="protein sequence ID" value="KAJ6635312.1"/>
    <property type="molecule type" value="Genomic_DNA"/>
</dbReference>
<feature type="domain" description="Glycoside hydrolase family 31 TIM barrel" evidence="5">
    <location>
        <begin position="687"/>
        <end position="764"/>
    </location>
</feature>
<organism evidence="7 8">
    <name type="scientific">Pseudolycoriella hygida</name>
    <dbReference type="NCBI Taxonomy" id="35572"/>
    <lineage>
        <taxon>Eukaryota</taxon>
        <taxon>Metazoa</taxon>
        <taxon>Ecdysozoa</taxon>
        <taxon>Arthropoda</taxon>
        <taxon>Hexapoda</taxon>
        <taxon>Insecta</taxon>
        <taxon>Pterygota</taxon>
        <taxon>Neoptera</taxon>
        <taxon>Endopterygota</taxon>
        <taxon>Diptera</taxon>
        <taxon>Nematocera</taxon>
        <taxon>Sciaroidea</taxon>
        <taxon>Sciaridae</taxon>
        <taxon>Pseudolycoriella</taxon>
    </lineage>
</organism>
<comment type="similarity">
    <text evidence="1 3">Belongs to the glycosyl hydrolase 31 family.</text>
</comment>
<evidence type="ECO:0000259" key="5">
    <source>
        <dbReference type="Pfam" id="PF01055"/>
    </source>
</evidence>
<feature type="domain" description="Glycoside hydrolase family 31 TIM barrel" evidence="5">
    <location>
        <begin position="517"/>
        <end position="651"/>
    </location>
</feature>
<dbReference type="InterPro" id="IPR048395">
    <property type="entry name" value="Glyco_hydro_31_C"/>
</dbReference>
<keyword evidence="8" id="KW-1185">Reference proteome</keyword>
<dbReference type="Pfam" id="PF01055">
    <property type="entry name" value="Glyco_hydro_31_2nd"/>
    <property type="match status" value="2"/>
</dbReference>
<feature type="non-terminal residue" evidence="7">
    <location>
        <position position="892"/>
    </location>
</feature>
<dbReference type="InterPro" id="IPR050985">
    <property type="entry name" value="Alpha-glycosidase_related"/>
</dbReference>
<sequence>SLRIPLADENFEEDYDERVLSISEISSISSSDDSLSPPPPTIPIRSIPLMERRGLQIEGLKLGEKGKDSSDVDIPGPLSYLTHLQSRNLRRNSISLPSGLNTIDNEAIQRAHIDDKINDNIARPRTMLTAFHLYNIYQRSYLRTKRRLSVAPLPSLRLNNKEMIANEYDGSSATSNQNSITSVNSLASLLKEKIQTFPSLMRRKKKVTGDFKIKAFVTFLFLMIVFLVGYAYIMYHQTVLTRMYFDKVKFSKTDRSIQIYNRRGQESISGKIGRNINGVKPYLCLEENALDDGSICLEWDQNARLYLNYEEKNGIECHNIIWQALSANIYPQDCYEIPEDKGNWYGGGITKTNDYPFDNTTFDFSPFITGDARVQQFGNAVKRYFISSDSVAIQVRDEVPLHISMNTNNARQFCMKAMNDNFAFVNRLTKNGLPILDYKICVGEDMKSLHQFLTQQSLWDGMKESDIQYVHSILEEPVWQIPAVSVKHLNTMSIYNYTAAVVDSGFLKIGHVLINEFWQNEIGDYKVDEERFKELQEKVDILHRRGFKVVLTIQPFISTESPNFAEAVEKKILIYERLSERSIPALTRYKSSVSAGVLDVTNTNAIPWLLEKLKKIIKDYKIDSFFIDFGTAYNMPHYYQCNKSLVNPDHYKTIFTSSIEEHVQLFGVSGAISIPKPPAFLSLPPVNASWQGLQSIIPTVLSYGIIGFPFILPGPVGGDYSLPHNFTKILSYQSMEQPPLPDKELFIRWFQLATFLPAMRFSHLPSEYKNDMMTEVAKELFLIRQKTVIPILKKYLSESMNEGLPLVRPLWMLDIQDAALFSVHDEFSIGEELIVAPILEKGQTAREVYLPRGVWKDGVDGSLRKGSRWMHHYRVPENKVAYFVKMPDNTRF</sequence>
<dbReference type="Proteomes" id="UP001151699">
    <property type="component" value="Chromosome C"/>
</dbReference>
<keyword evidence="4" id="KW-1133">Transmembrane helix</keyword>
<evidence type="ECO:0000313" key="8">
    <source>
        <dbReference type="Proteomes" id="UP001151699"/>
    </source>
</evidence>
<feature type="domain" description="Glycosyl hydrolase family 31 C-terminal" evidence="6">
    <location>
        <begin position="803"/>
        <end position="885"/>
    </location>
</feature>
<accession>A0A9Q0MNW7</accession>
<reference evidence="7" key="1">
    <citation type="submission" date="2022-07" db="EMBL/GenBank/DDBJ databases">
        <authorList>
            <person name="Trinca V."/>
            <person name="Uliana J.V.C."/>
            <person name="Torres T.T."/>
            <person name="Ward R.J."/>
            <person name="Monesi N."/>
        </authorList>
    </citation>
    <scope>NUCLEOTIDE SEQUENCE</scope>
    <source>
        <strain evidence="7">HSMRA1968</strain>
        <tissue evidence="7">Whole embryos</tissue>
    </source>
</reference>
<gene>
    <name evidence="7" type="primary">Myorg_0</name>
    <name evidence="7" type="ORF">Bhyg_13897</name>
</gene>
<protein>
    <submittedName>
        <fullName evidence="7">Myogenesis-regulating glycosidase</fullName>
    </submittedName>
</protein>
<evidence type="ECO:0000313" key="7">
    <source>
        <dbReference type="EMBL" id="KAJ6635312.1"/>
    </source>
</evidence>
<keyword evidence="4" id="KW-0812">Transmembrane</keyword>
<dbReference type="InterPro" id="IPR000322">
    <property type="entry name" value="Glyco_hydro_31_TIM"/>
</dbReference>
<keyword evidence="3 7" id="KW-0326">Glycosidase</keyword>
<dbReference type="PANTHER" id="PTHR43053">
    <property type="entry name" value="GLYCOSIDASE FAMILY 31"/>
    <property type="match status" value="1"/>
</dbReference>